<evidence type="ECO:0000313" key="2">
    <source>
        <dbReference type="Proteomes" id="UP000008370"/>
    </source>
</evidence>
<dbReference type="HOGENOM" id="CLU_1886495_0_0_1"/>
<dbReference type="Proteomes" id="UP000008370">
    <property type="component" value="Unassembled WGS sequence"/>
</dbReference>
<dbReference type="EMBL" id="JH930471">
    <property type="protein sequence ID" value="EKM57349.1"/>
    <property type="molecule type" value="Genomic_DNA"/>
</dbReference>
<dbReference type="AlphaFoldDB" id="K5WE85"/>
<reference evidence="1 2" key="1">
    <citation type="journal article" date="2012" name="BMC Genomics">
        <title>Comparative genomics of the white-rot fungi, Phanerochaete carnosa and P. chrysosporium, to elucidate the genetic basis of the distinct wood types they colonize.</title>
        <authorList>
            <person name="Suzuki H."/>
            <person name="MacDonald J."/>
            <person name="Syed K."/>
            <person name="Salamov A."/>
            <person name="Hori C."/>
            <person name="Aerts A."/>
            <person name="Henrissat B."/>
            <person name="Wiebenga A."/>
            <person name="vanKuyk P.A."/>
            <person name="Barry K."/>
            <person name="Lindquist E."/>
            <person name="LaButti K."/>
            <person name="Lapidus A."/>
            <person name="Lucas S."/>
            <person name="Coutinho P."/>
            <person name="Gong Y."/>
            <person name="Samejima M."/>
            <person name="Mahadevan R."/>
            <person name="Abou-Zaid M."/>
            <person name="de Vries R.P."/>
            <person name="Igarashi K."/>
            <person name="Yadav J.S."/>
            <person name="Grigoriev I.V."/>
            <person name="Master E.R."/>
        </authorList>
    </citation>
    <scope>NUCLEOTIDE SEQUENCE [LARGE SCALE GENOMIC DNA]</scope>
    <source>
        <strain evidence="1 2">HHB-10118-sp</strain>
    </source>
</reference>
<sequence length="135" mass="14959">MTALLLGCSQLLRAAQPFTIILLFSAKDVVSHGLRAAVIGKFVRSYNLDVVKLSSRQAMDYLPNPLPTGIYHAPPPYVVHFGQARRCCTGIARRAPDALRIRDHQPHVPRCSLRRTHSGRKTQAYLPCLSPTTAE</sequence>
<protein>
    <submittedName>
        <fullName evidence="1">Uncharacterized protein</fullName>
    </submittedName>
</protein>
<proteinExistence type="predicted"/>
<dbReference type="InParanoid" id="K5WE85"/>
<name>K5WE85_PHACS</name>
<evidence type="ECO:0000313" key="1">
    <source>
        <dbReference type="EMBL" id="EKM57349.1"/>
    </source>
</evidence>
<gene>
    <name evidence="1" type="ORF">PHACADRAFT_255057</name>
</gene>
<dbReference type="KEGG" id="pco:PHACADRAFT_255057"/>
<organism evidence="1 2">
    <name type="scientific">Phanerochaete carnosa (strain HHB-10118-sp)</name>
    <name type="common">White-rot fungus</name>
    <name type="synonym">Peniophora carnosa</name>
    <dbReference type="NCBI Taxonomy" id="650164"/>
    <lineage>
        <taxon>Eukaryota</taxon>
        <taxon>Fungi</taxon>
        <taxon>Dikarya</taxon>
        <taxon>Basidiomycota</taxon>
        <taxon>Agaricomycotina</taxon>
        <taxon>Agaricomycetes</taxon>
        <taxon>Polyporales</taxon>
        <taxon>Phanerochaetaceae</taxon>
        <taxon>Phanerochaete</taxon>
    </lineage>
</organism>
<dbReference type="GeneID" id="18916210"/>
<accession>K5WE85</accession>
<keyword evidence="2" id="KW-1185">Reference proteome</keyword>
<dbReference type="RefSeq" id="XP_007395160.1">
    <property type="nucleotide sequence ID" value="XM_007395098.1"/>
</dbReference>